<dbReference type="Proteomes" id="UP000319523">
    <property type="component" value="Unassembled WGS sequence"/>
</dbReference>
<protein>
    <recommendedName>
        <fullName evidence="3">Fimbrial protein</fullName>
    </recommendedName>
</protein>
<organism evidence="1 2">
    <name type="scientific">Mixta tenebrionis</name>
    <dbReference type="NCBI Taxonomy" id="2562439"/>
    <lineage>
        <taxon>Bacteria</taxon>
        <taxon>Pseudomonadati</taxon>
        <taxon>Pseudomonadota</taxon>
        <taxon>Gammaproteobacteria</taxon>
        <taxon>Enterobacterales</taxon>
        <taxon>Erwiniaceae</taxon>
        <taxon>Mixta</taxon>
    </lineage>
</organism>
<name>A0A506V827_9GAMM</name>
<proteinExistence type="predicted"/>
<accession>A0A506V827</accession>
<keyword evidence="2" id="KW-1185">Reference proteome</keyword>
<dbReference type="OrthoDB" id="6555569at2"/>
<comment type="caution">
    <text evidence="1">The sequence shown here is derived from an EMBL/GenBank/DDBJ whole genome shotgun (WGS) entry which is preliminary data.</text>
</comment>
<dbReference type="RefSeq" id="WP_141176408.1">
    <property type="nucleotide sequence ID" value="NZ_JBHUFX010000002.1"/>
</dbReference>
<evidence type="ECO:0008006" key="3">
    <source>
        <dbReference type="Google" id="ProtNLM"/>
    </source>
</evidence>
<sequence>MITNNYIVGLGAAILLWSQAVLSVTRSQVDLEISAESIPKVTIYYDGKPVDGKDIDFPLAIGSTSRKFENTSPLIHLVGNVDQADIIFTDKEFKLLHANGDQNSIALTGSFIFKKVEKESTQTLRMPVIKKLTQGSTENGVKIRFVSEHLAVDYAKGKYANTFTLMVSPIL</sequence>
<dbReference type="EMBL" id="VHQI01000006">
    <property type="protein sequence ID" value="TPW42064.1"/>
    <property type="molecule type" value="Genomic_DNA"/>
</dbReference>
<evidence type="ECO:0000313" key="2">
    <source>
        <dbReference type="Proteomes" id="UP000319523"/>
    </source>
</evidence>
<dbReference type="AlphaFoldDB" id="A0A506V827"/>
<reference evidence="1 2" key="1">
    <citation type="submission" date="2019-06" db="EMBL/GenBank/DDBJ databases">
        <authorList>
            <person name="Yang Y."/>
        </authorList>
    </citation>
    <scope>NUCLEOTIDE SEQUENCE [LARGE SCALE GENOMIC DNA]</scope>
    <source>
        <strain evidence="1 2">BIT-26</strain>
    </source>
</reference>
<gene>
    <name evidence="1" type="ORF">FKM52_11970</name>
</gene>
<evidence type="ECO:0000313" key="1">
    <source>
        <dbReference type="EMBL" id="TPW42064.1"/>
    </source>
</evidence>